<evidence type="ECO:0000313" key="4">
    <source>
        <dbReference type="EMBL" id="GLI57122.1"/>
    </source>
</evidence>
<dbReference type="PANTHER" id="PTHR48108:SF32">
    <property type="entry name" value="TRANSCRIPTIONAL REPRESSOR CCPN"/>
    <property type="match status" value="1"/>
</dbReference>
<dbReference type="InterPro" id="IPR016842">
    <property type="entry name" value="UCP026546_HTH-CBS"/>
</dbReference>
<dbReference type="Pfam" id="PF08279">
    <property type="entry name" value="HTH_11"/>
    <property type="match status" value="1"/>
</dbReference>
<feature type="domain" description="CBS" evidence="3">
    <location>
        <begin position="141"/>
        <end position="203"/>
    </location>
</feature>
<reference evidence="4" key="1">
    <citation type="submission" date="2022-12" db="EMBL/GenBank/DDBJ databases">
        <title>Reference genome sequencing for broad-spectrum identification of bacterial and archaeal isolates by mass spectrometry.</title>
        <authorList>
            <person name="Sekiguchi Y."/>
            <person name="Tourlousse D.M."/>
        </authorList>
    </citation>
    <scope>NUCLEOTIDE SEQUENCE</scope>
    <source>
        <strain evidence="4">10succ1</strain>
    </source>
</reference>
<protein>
    <recommendedName>
        <fullName evidence="3">CBS domain-containing protein</fullName>
    </recommendedName>
</protein>
<dbReference type="InterPro" id="IPR036390">
    <property type="entry name" value="WH_DNA-bd_sf"/>
</dbReference>
<dbReference type="InterPro" id="IPR051462">
    <property type="entry name" value="CBS_domain-containing"/>
</dbReference>
<organism evidence="4 5">
    <name type="scientific">Propionigenium maris DSM 9537</name>
    <dbReference type="NCBI Taxonomy" id="1123000"/>
    <lineage>
        <taxon>Bacteria</taxon>
        <taxon>Fusobacteriati</taxon>
        <taxon>Fusobacteriota</taxon>
        <taxon>Fusobacteriia</taxon>
        <taxon>Fusobacteriales</taxon>
        <taxon>Fusobacteriaceae</taxon>
        <taxon>Propionigenium</taxon>
    </lineage>
</organism>
<gene>
    <name evidence="4" type="ORF">PM10SUCC1_26360</name>
</gene>
<evidence type="ECO:0000313" key="5">
    <source>
        <dbReference type="Proteomes" id="UP001144471"/>
    </source>
</evidence>
<evidence type="ECO:0000259" key="3">
    <source>
        <dbReference type="PROSITE" id="PS51371"/>
    </source>
</evidence>
<sequence>MYSERQERIVDIVLKRGPITGKEIAEILGVTRGALRTDFSVLTKDKVIASKTKIGYSYLGNGTPTGKKLGRKQVSDYMSMPNILQEETTVYESIVSIFLKDTGSIYVTKNGVLSGVVSRKDLLKHMMGGTDSRNSPIGMIMTRMPNVIFCYRDESIHSAAEKMVEHEIDSLPVVSEIEDGKYKVVGKISKTTITKIFVEEFKG</sequence>
<name>A0A9W6LP15_9FUSO</name>
<dbReference type="Pfam" id="PF00571">
    <property type="entry name" value="CBS"/>
    <property type="match status" value="2"/>
</dbReference>
<evidence type="ECO:0000256" key="2">
    <source>
        <dbReference type="PROSITE-ProRule" id="PRU00703"/>
    </source>
</evidence>
<dbReference type="PROSITE" id="PS51371">
    <property type="entry name" value="CBS"/>
    <property type="match status" value="1"/>
</dbReference>
<dbReference type="CDD" id="cd04617">
    <property type="entry name" value="CBS_pair_CcpN"/>
    <property type="match status" value="1"/>
</dbReference>
<dbReference type="InterPro" id="IPR046342">
    <property type="entry name" value="CBS_dom_sf"/>
</dbReference>
<evidence type="ECO:0000256" key="1">
    <source>
        <dbReference type="ARBA" id="ARBA00022737"/>
    </source>
</evidence>
<dbReference type="AlphaFoldDB" id="A0A9W6LP15"/>
<dbReference type="RefSeq" id="WP_281836591.1">
    <property type="nucleotide sequence ID" value="NZ_BSDY01000013.1"/>
</dbReference>
<dbReference type="InterPro" id="IPR000644">
    <property type="entry name" value="CBS_dom"/>
</dbReference>
<dbReference type="SMART" id="SM00116">
    <property type="entry name" value="CBS"/>
    <property type="match status" value="2"/>
</dbReference>
<comment type="caution">
    <text evidence="4">The sequence shown here is derived from an EMBL/GenBank/DDBJ whole genome shotgun (WGS) entry which is preliminary data.</text>
</comment>
<dbReference type="Gene3D" id="1.10.10.10">
    <property type="entry name" value="Winged helix-like DNA-binding domain superfamily/Winged helix DNA-binding domain"/>
    <property type="match status" value="1"/>
</dbReference>
<accession>A0A9W6LP15</accession>
<proteinExistence type="predicted"/>
<dbReference type="Proteomes" id="UP001144471">
    <property type="component" value="Unassembled WGS sequence"/>
</dbReference>
<dbReference type="SUPFAM" id="SSF54631">
    <property type="entry name" value="CBS-domain pair"/>
    <property type="match status" value="1"/>
</dbReference>
<dbReference type="EMBL" id="BSDY01000013">
    <property type="protein sequence ID" value="GLI57122.1"/>
    <property type="molecule type" value="Genomic_DNA"/>
</dbReference>
<dbReference type="Gene3D" id="3.10.580.10">
    <property type="entry name" value="CBS-domain"/>
    <property type="match status" value="1"/>
</dbReference>
<keyword evidence="5" id="KW-1185">Reference proteome</keyword>
<dbReference type="SUPFAM" id="SSF46785">
    <property type="entry name" value="Winged helix' DNA-binding domain"/>
    <property type="match status" value="1"/>
</dbReference>
<dbReference type="PIRSF" id="PIRSF026546">
    <property type="entry name" value="UCP026546_CBS_YqzB"/>
    <property type="match status" value="1"/>
</dbReference>
<dbReference type="PANTHER" id="PTHR48108">
    <property type="entry name" value="CBS DOMAIN-CONTAINING PROTEIN CBSX2, CHLOROPLASTIC"/>
    <property type="match status" value="1"/>
</dbReference>
<keyword evidence="1" id="KW-0677">Repeat</keyword>
<keyword evidence="2" id="KW-0129">CBS domain</keyword>
<dbReference type="InterPro" id="IPR013196">
    <property type="entry name" value="HTH_11"/>
</dbReference>
<dbReference type="InterPro" id="IPR036388">
    <property type="entry name" value="WH-like_DNA-bd_sf"/>
</dbReference>